<organism evidence="2 3">
    <name type="scientific">Nonlabens agnitus</name>
    <dbReference type="NCBI Taxonomy" id="870484"/>
    <lineage>
        <taxon>Bacteria</taxon>
        <taxon>Pseudomonadati</taxon>
        <taxon>Bacteroidota</taxon>
        <taxon>Flavobacteriia</taxon>
        <taxon>Flavobacteriales</taxon>
        <taxon>Flavobacteriaceae</taxon>
        <taxon>Nonlabens</taxon>
    </lineage>
</organism>
<dbReference type="RefSeq" id="WP_105982759.1">
    <property type="nucleotide sequence ID" value="NZ_MQUC01000003.1"/>
</dbReference>
<dbReference type="EMBL" id="MQUC01000003">
    <property type="protein sequence ID" value="PRP66980.1"/>
    <property type="molecule type" value="Genomic_DNA"/>
</dbReference>
<comment type="caution">
    <text evidence="2">The sequence shown here is derived from an EMBL/GenBank/DDBJ whole genome shotgun (WGS) entry which is preliminary data.</text>
</comment>
<proteinExistence type="predicted"/>
<reference evidence="2 3" key="1">
    <citation type="submission" date="2016-11" db="EMBL/GenBank/DDBJ databases">
        <title>Trade-off between light-utilization and light-protection in marine flavobacteria.</title>
        <authorList>
            <person name="Kumagai Y."/>
        </authorList>
    </citation>
    <scope>NUCLEOTIDE SEQUENCE [LARGE SCALE GENOMIC DNA]</scope>
    <source>
        <strain evidence="2 3">JCM 17109</strain>
    </source>
</reference>
<dbReference type="PANTHER" id="PTHR11062">
    <property type="entry name" value="EXOSTOSIN HEPARAN SULFATE GLYCOSYLTRANSFERASE -RELATED"/>
    <property type="match status" value="1"/>
</dbReference>
<dbReference type="GO" id="GO:0016757">
    <property type="term" value="F:glycosyltransferase activity"/>
    <property type="evidence" value="ECO:0007669"/>
    <property type="project" value="InterPro"/>
</dbReference>
<evidence type="ECO:0000313" key="3">
    <source>
        <dbReference type="Proteomes" id="UP000239532"/>
    </source>
</evidence>
<dbReference type="Proteomes" id="UP000239532">
    <property type="component" value="Unassembled WGS sequence"/>
</dbReference>
<accession>A0A2S9WU29</accession>
<feature type="domain" description="Exostosin GT47" evidence="1">
    <location>
        <begin position="224"/>
        <end position="284"/>
    </location>
</feature>
<evidence type="ECO:0000313" key="2">
    <source>
        <dbReference type="EMBL" id="PRP66980.1"/>
    </source>
</evidence>
<evidence type="ECO:0000259" key="1">
    <source>
        <dbReference type="Pfam" id="PF03016"/>
    </source>
</evidence>
<dbReference type="InterPro" id="IPR040911">
    <property type="entry name" value="Exostosin_GT47"/>
</dbReference>
<sequence>MIKLYTIQEMLVPEHRGCAHPLIFDLHYFENTDPITHEHYSLIENPEDADAFIFPIDILSREFRLHKKEYADFLKMAKSHSKKVFVYTGGDYGTTIEDPAVITWRLAGSASTNSAQTIIMPSMINDPVQHKIAELLYLPLKSKPQIAFTGFADKSPIETVRYLLANKIANLKRLLAIDRSDCQDFFNAPAKRYDYLKSLEMSKVIDTDFIYRKKYRAGATNQETRKKTTLEFFQNLTTSPYTFCMRGAGNFSVRFYESLACGRIPVVIDTDIVLPLENIIDWNKHICLIKPDQQIDEKLYDFHQQFTEQTFLECQAGNRKLYETQLVRHHYFCSIHDHLKAML</sequence>
<name>A0A2S9WU29_9FLAO</name>
<dbReference type="InterPro" id="IPR004263">
    <property type="entry name" value="Exostosin"/>
</dbReference>
<gene>
    <name evidence="2" type="ORF">BST86_07650</name>
</gene>
<keyword evidence="3" id="KW-1185">Reference proteome</keyword>
<dbReference type="OrthoDB" id="1416011at2"/>
<protein>
    <recommendedName>
        <fullName evidence="1">Exostosin GT47 domain-containing protein</fullName>
    </recommendedName>
</protein>
<dbReference type="Pfam" id="PF03016">
    <property type="entry name" value="Exostosin_GT47"/>
    <property type="match status" value="1"/>
</dbReference>
<dbReference type="AlphaFoldDB" id="A0A2S9WU29"/>